<dbReference type="RefSeq" id="WP_184041773.1">
    <property type="nucleotide sequence ID" value="NZ_JACHHY010000032.1"/>
</dbReference>
<gene>
    <name evidence="2" type="ORF">HNQ59_003693</name>
</gene>
<proteinExistence type="predicted"/>
<organism evidence="2 3">
    <name type="scientific">Chitinivorax tropicus</name>
    <dbReference type="NCBI Taxonomy" id="714531"/>
    <lineage>
        <taxon>Bacteria</taxon>
        <taxon>Pseudomonadati</taxon>
        <taxon>Pseudomonadota</taxon>
        <taxon>Betaproteobacteria</taxon>
        <taxon>Chitinivorax</taxon>
    </lineage>
</organism>
<dbReference type="Pfam" id="PF16220">
    <property type="entry name" value="DUF4880"/>
    <property type="match status" value="1"/>
</dbReference>
<reference evidence="2 3" key="1">
    <citation type="submission" date="2020-08" db="EMBL/GenBank/DDBJ databases">
        <title>Genomic Encyclopedia of Type Strains, Phase IV (KMG-IV): sequencing the most valuable type-strain genomes for metagenomic binning, comparative biology and taxonomic classification.</title>
        <authorList>
            <person name="Goeker M."/>
        </authorList>
    </citation>
    <scope>NUCLEOTIDE SEQUENCE [LARGE SCALE GENOMIC DNA]</scope>
    <source>
        <strain evidence="2 3">DSM 27165</strain>
    </source>
</reference>
<dbReference type="EMBL" id="JACHHY010000032">
    <property type="protein sequence ID" value="MBB5020374.1"/>
    <property type="molecule type" value="Genomic_DNA"/>
</dbReference>
<dbReference type="AlphaFoldDB" id="A0A840MMK0"/>
<evidence type="ECO:0000313" key="2">
    <source>
        <dbReference type="EMBL" id="MBB5020374.1"/>
    </source>
</evidence>
<evidence type="ECO:0000313" key="3">
    <source>
        <dbReference type="Proteomes" id="UP000575898"/>
    </source>
</evidence>
<dbReference type="InterPro" id="IPR032623">
    <property type="entry name" value="FecR_N"/>
</dbReference>
<protein>
    <submittedName>
        <fullName evidence="2">Ferric-dicitrate binding protein FerR (Iron transport regulator)</fullName>
    </submittedName>
</protein>
<keyword evidence="3" id="KW-1185">Reference proteome</keyword>
<sequence length="64" mass="7445">MERPDPVWDAAWQWVMLRHEQGFTEPCPTELCAWLEADSSHQRAYDDACKLWEALAVSQIAKQV</sequence>
<feature type="domain" description="FecR N-terminal" evidence="1">
    <location>
        <begin position="9"/>
        <end position="51"/>
    </location>
</feature>
<accession>A0A840MMK0</accession>
<comment type="caution">
    <text evidence="2">The sequence shown here is derived from an EMBL/GenBank/DDBJ whole genome shotgun (WGS) entry which is preliminary data.</text>
</comment>
<name>A0A840MMK0_9PROT</name>
<evidence type="ECO:0000259" key="1">
    <source>
        <dbReference type="Pfam" id="PF16220"/>
    </source>
</evidence>
<dbReference type="Proteomes" id="UP000575898">
    <property type="component" value="Unassembled WGS sequence"/>
</dbReference>